<dbReference type="EMBL" id="BRXW01000265">
    <property type="protein sequence ID" value="GMI16766.1"/>
    <property type="molecule type" value="Genomic_DNA"/>
</dbReference>
<dbReference type="AlphaFoldDB" id="A0A9W7FRQ2"/>
<protein>
    <submittedName>
        <fullName evidence="1">Uncharacterized protein</fullName>
    </submittedName>
</protein>
<proteinExistence type="predicted"/>
<name>A0A9W7FRQ2_9STRA</name>
<reference evidence="2" key="1">
    <citation type="journal article" date="2023" name="Commun. Biol.">
        <title>Genome analysis of Parmales, the sister group of diatoms, reveals the evolutionary specialization of diatoms from phago-mixotrophs to photoautotrophs.</title>
        <authorList>
            <person name="Ban H."/>
            <person name="Sato S."/>
            <person name="Yoshikawa S."/>
            <person name="Yamada K."/>
            <person name="Nakamura Y."/>
            <person name="Ichinomiya M."/>
            <person name="Sato N."/>
            <person name="Blanc-Mathieu R."/>
            <person name="Endo H."/>
            <person name="Kuwata A."/>
            <person name="Ogata H."/>
        </authorList>
    </citation>
    <scope>NUCLEOTIDE SEQUENCE [LARGE SCALE GENOMIC DNA]</scope>
    <source>
        <strain evidence="2">NIES 3700</strain>
    </source>
</reference>
<gene>
    <name evidence="1" type="ORF">TrLO_g12395</name>
</gene>
<dbReference type="Proteomes" id="UP001165122">
    <property type="component" value="Unassembled WGS sequence"/>
</dbReference>
<organism evidence="1 2">
    <name type="scientific">Triparma laevis f. longispina</name>
    <dbReference type="NCBI Taxonomy" id="1714387"/>
    <lineage>
        <taxon>Eukaryota</taxon>
        <taxon>Sar</taxon>
        <taxon>Stramenopiles</taxon>
        <taxon>Ochrophyta</taxon>
        <taxon>Bolidophyceae</taxon>
        <taxon>Parmales</taxon>
        <taxon>Triparmaceae</taxon>
        <taxon>Triparma</taxon>
    </lineage>
</organism>
<evidence type="ECO:0000313" key="1">
    <source>
        <dbReference type="EMBL" id="GMI16766.1"/>
    </source>
</evidence>
<sequence>MQVTPDGVPIPDMPTNMKVPKQKTASAMAKNRHKIGSAPSTLGAVKSIAHCAHKAHQVAADLRRRRSSLPMVKLTPREARVLVVPESMERNNKVARFFGIGCSVPVQSGFLRGNEKTWSQPAVQG</sequence>
<accession>A0A9W7FRQ2</accession>
<comment type="caution">
    <text evidence="1">The sequence shown here is derived from an EMBL/GenBank/DDBJ whole genome shotgun (WGS) entry which is preliminary data.</text>
</comment>
<evidence type="ECO:0000313" key="2">
    <source>
        <dbReference type="Proteomes" id="UP001165122"/>
    </source>
</evidence>
<keyword evidence="2" id="KW-1185">Reference proteome</keyword>